<evidence type="ECO:0000313" key="4">
    <source>
        <dbReference type="Proteomes" id="UP000054729"/>
    </source>
</evidence>
<dbReference type="PANTHER" id="PTHR43630:SF2">
    <property type="entry name" value="GLYCOSYLTRANSFERASE"/>
    <property type="match status" value="1"/>
</dbReference>
<dbReference type="Pfam" id="PF00535">
    <property type="entry name" value="Glycos_transf_2"/>
    <property type="match status" value="1"/>
</dbReference>
<dbReference type="Gene3D" id="3.90.550.10">
    <property type="entry name" value="Spore Coat Polysaccharide Biosynthesis Protein SpsA, Chain A"/>
    <property type="match status" value="1"/>
</dbReference>
<dbReference type="PATRIC" id="fig|66969.6.peg.314"/>
<proteinExistence type="inferred from homology"/>
<dbReference type="EMBL" id="LNZB01000006">
    <property type="protein sequence ID" value="KTD82808.1"/>
    <property type="molecule type" value="Genomic_DNA"/>
</dbReference>
<dbReference type="STRING" id="66969.Lwal_0286"/>
<gene>
    <name evidence="3" type="ORF">Lwal_0286</name>
</gene>
<dbReference type="SUPFAM" id="SSF53448">
    <property type="entry name" value="Nucleotide-diphospho-sugar transferases"/>
    <property type="match status" value="1"/>
</dbReference>
<accession>A0A0W1ANG8</accession>
<evidence type="ECO:0000313" key="3">
    <source>
        <dbReference type="EMBL" id="KTD82808.1"/>
    </source>
</evidence>
<name>A0A0W1ANG8_9GAMM</name>
<dbReference type="AlphaFoldDB" id="A0A0W1ANG8"/>
<reference evidence="3 4" key="1">
    <citation type="submission" date="2015-11" db="EMBL/GenBank/DDBJ databases">
        <title>Genomic analysis of 38 Legionella species identifies large and diverse effector repertoires.</title>
        <authorList>
            <person name="Burstein D."/>
            <person name="Amaro F."/>
            <person name="Zusman T."/>
            <person name="Lifshitz Z."/>
            <person name="Cohen O."/>
            <person name="Gilbert J.A."/>
            <person name="Pupko T."/>
            <person name="Shuman H.A."/>
            <person name="Segal G."/>
        </authorList>
    </citation>
    <scope>NUCLEOTIDE SEQUENCE [LARGE SCALE GENOMIC DNA]</scope>
    <source>
        <strain evidence="3 4">ATCC 51914</strain>
    </source>
</reference>
<feature type="domain" description="Glycosyltransferase 2-like" evidence="2">
    <location>
        <begin position="3"/>
        <end position="122"/>
    </location>
</feature>
<evidence type="ECO:0000259" key="2">
    <source>
        <dbReference type="Pfam" id="PF00535"/>
    </source>
</evidence>
<keyword evidence="4" id="KW-1185">Reference proteome</keyword>
<dbReference type="GO" id="GO:0016740">
    <property type="term" value="F:transferase activity"/>
    <property type="evidence" value="ECO:0007669"/>
    <property type="project" value="UniProtKB-KW"/>
</dbReference>
<dbReference type="InterPro" id="IPR029044">
    <property type="entry name" value="Nucleotide-diphossugar_trans"/>
</dbReference>
<organism evidence="3 4">
    <name type="scientific">Legionella waltersii</name>
    <dbReference type="NCBI Taxonomy" id="66969"/>
    <lineage>
        <taxon>Bacteria</taxon>
        <taxon>Pseudomonadati</taxon>
        <taxon>Pseudomonadota</taxon>
        <taxon>Gammaproteobacteria</taxon>
        <taxon>Legionellales</taxon>
        <taxon>Legionellaceae</taxon>
        <taxon>Legionella</taxon>
    </lineage>
</organism>
<comment type="caution">
    <text evidence="3">The sequence shown here is derived from an EMBL/GenBank/DDBJ whole genome shotgun (WGS) entry which is preliminary data.</text>
</comment>
<dbReference type="PANTHER" id="PTHR43630">
    <property type="entry name" value="POLY-BETA-1,6-N-ACETYL-D-GLUCOSAMINE SYNTHASE"/>
    <property type="match status" value="1"/>
</dbReference>
<sequence>MLSVIIITKNEESNIRRCLESVRFADEVIVLDSGSTDNTIAIAKEFTDKVYSTDWQGYGVQKQRALLKATSDWVLNLDADESVSPELQNEIIEVINSDAADAYRIPIQMVFYKKPLRYSGSPKRHIRLFKRKNTAYSADIVHEKIVVPSTAKVGRLKNPIMHHSFKDVHHVLYKLNKYSSYSAKIRIESKKSIGMAKILLSTTWMFFRSYVLQRGFLDGQPGFLFAVFNAQGTFYRGIKQIYKDKELGHLPKVSTPEDELCN</sequence>
<dbReference type="CDD" id="cd02511">
    <property type="entry name" value="Beta4Glucosyltransferase"/>
    <property type="match status" value="1"/>
</dbReference>
<comment type="similarity">
    <text evidence="1">Belongs to the glycosyltransferase 2 family. WaaE/KdtX subfamily.</text>
</comment>
<evidence type="ECO:0000256" key="1">
    <source>
        <dbReference type="ARBA" id="ARBA00038494"/>
    </source>
</evidence>
<protein>
    <submittedName>
        <fullName evidence="3">Lipopolysaccharide biosynthesis glycosyltransferase</fullName>
    </submittedName>
</protein>
<dbReference type="RefSeq" id="WP_058479148.1">
    <property type="nucleotide sequence ID" value="NZ_CAAAIQ010000003.1"/>
</dbReference>
<dbReference type="Proteomes" id="UP000054729">
    <property type="component" value="Unassembled WGS sequence"/>
</dbReference>
<keyword evidence="3" id="KW-0808">Transferase</keyword>
<dbReference type="OrthoDB" id="9815923at2"/>
<dbReference type="InterPro" id="IPR001173">
    <property type="entry name" value="Glyco_trans_2-like"/>
</dbReference>